<dbReference type="InterPro" id="IPR050330">
    <property type="entry name" value="Bact_OuterMem_StrucFunc"/>
</dbReference>
<dbReference type="AlphaFoldDB" id="A0AAV3U070"/>
<dbReference type="CDD" id="cd07185">
    <property type="entry name" value="OmpA_C-like"/>
    <property type="match status" value="1"/>
</dbReference>
<dbReference type="Gene3D" id="3.30.1330.60">
    <property type="entry name" value="OmpA-like domain"/>
    <property type="match status" value="1"/>
</dbReference>
<sequence>MIHSRRAPQISVNHERWLVSYADFITLLFAFFVVMYSVSQVNEAKFRVLSDTLVDVFHEPKKTLEPIQVGEQSLAVTTTPIAGQEIQSEQSLEGEGDGSGAFSQESDLPSANSEVASGAIPDSGADENFNDIEQALENRFANLLSEKIMTLHETEFWLDIDLNANTLFGPASAEPSFAAETIFDQLAAVLKPYHNAIEVSGYTDNIPIDTPAYPSNWELSSARASVVVQIMAQGGVAPRRMAAIGYGEFKPVANNTTAQGRAKNRRVVVRIAKERYQQMLEQDRAYRFFQQQKTEILTNDALSATEKNAQLIALGAAPVKPSIRQAFSEAQAITNPQKTPAATNSGEPIEPVRLKDGNILFTSDPDLNRIRTPE</sequence>
<dbReference type="EMBL" id="BAABLX010000007">
    <property type="protein sequence ID" value="GAA4936870.1"/>
    <property type="molecule type" value="Genomic_DNA"/>
</dbReference>
<dbReference type="RefSeq" id="WP_345418944.1">
    <property type="nucleotide sequence ID" value="NZ_AP031496.1"/>
</dbReference>
<feature type="region of interest" description="Disordered" evidence="8">
    <location>
        <begin position="335"/>
        <end position="374"/>
    </location>
</feature>
<feature type="compositionally biased region" description="Polar residues" evidence="8">
    <location>
        <begin position="101"/>
        <end position="115"/>
    </location>
</feature>
<dbReference type="Proteomes" id="UP001409585">
    <property type="component" value="Unassembled WGS sequence"/>
</dbReference>
<evidence type="ECO:0000256" key="3">
    <source>
        <dbReference type="ARBA" id="ARBA00022475"/>
    </source>
</evidence>
<evidence type="ECO:0000256" key="2">
    <source>
        <dbReference type="ARBA" id="ARBA00008914"/>
    </source>
</evidence>
<evidence type="ECO:0000256" key="8">
    <source>
        <dbReference type="SAM" id="MobiDB-lite"/>
    </source>
</evidence>
<dbReference type="InterPro" id="IPR036737">
    <property type="entry name" value="OmpA-like_sf"/>
</dbReference>
<dbReference type="NCBIfam" id="NF006541">
    <property type="entry name" value="PRK09038.1"/>
    <property type="match status" value="1"/>
</dbReference>
<dbReference type="GO" id="GO:0005886">
    <property type="term" value="C:plasma membrane"/>
    <property type="evidence" value="ECO:0007669"/>
    <property type="project" value="UniProtKB-SubCell"/>
</dbReference>
<keyword evidence="4 9" id="KW-0812">Transmembrane</keyword>
<comment type="caution">
    <text evidence="11">The sequence shown here is derived from an EMBL/GenBank/DDBJ whole genome shotgun (WGS) entry which is preliminary data.</text>
</comment>
<dbReference type="PANTHER" id="PTHR30329">
    <property type="entry name" value="STATOR ELEMENT OF FLAGELLAR MOTOR COMPLEX"/>
    <property type="match status" value="1"/>
</dbReference>
<proteinExistence type="inferred from homology"/>
<name>A0AAV3U070_9ALTE</name>
<dbReference type="Pfam" id="PF13677">
    <property type="entry name" value="MotB_plug"/>
    <property type="match status" value="1"/>
</dbReference>
<dbReference type="Pfam" id="PF00691">
    <property type="entry name" value="OmpA"/>
    <property type="match status" value="1"/>
</dbReference>
<evidence type="ECO:0000259" key="10">
    <source>
        <dbReference type="PROSITE" id="PS51123"/>
    </source>
</evidence>
<protein>
    <submittedName>
        <fullName evidence="11">Flagellar motor protein MotD</fullName>
    </submittedName>
</protein>
<keyword evidence="11" id="KW-0966">Cell projection</keyword>
<evidence type="ECO:0000313" key="11">
    <source>
        <dbReference type="EMBL" id="GAA4936870.1"/>
    </source>
</evidence>
<evidence type="ECO:0000256" key="9">
    <source>
        <dbReference type="SAM" id="Phobius"/>
    </source>
</evidence>
<reference evidence="12" key="1">
    <citation type="journal article" date="2019" name="Int. J. Syst. Evol. Microbiol.">
        <title>The Global Catalogue of Microorganisms (GCM) 10K type strain sequencing project: providing services to taxonomists for standard genome sequencing and annotation.</title>
        <authorList>
            <consortium name="The Broad Institute Genomics Platform"/>
            <consortium name="The Broad Institute Genome Sequencing Center for Infectious Disease"/>
            <person name="Wu L."/>
            <person name="Ma J."/>
        </authorList>
    </citation>
    <scope>NUCLEOTIDE SEQUENCE [LARGE SCALE GENOMIC DNA]</scope>
    <source>
        <strain evidence="12">JCM 19134</strain>
    </source>
</reference>
<evidence type="ECO:0000256" key="4">
    <source>
        <dbReference type="ARBA" id="ARBA00022692"/>
    </source>
</evidence>
<comment type="similarity">
    <text evidence="2">Belongs to the MotB family.</text>
</comment>
<evidence type="ECO:0000256" key="6">
    <source>
        <dbReference type="ARBA" id="ARBA00023136"/>
    </source>
</evidence>
<evidence type="ECO:0000256" key="1">
    <source>
        <dbReference type="ARBA" id="ARBA00004162"/>
    </source>
</evidence>
<keyword evidence="12" id="KW-1185">Reference proteome</keyword>
<keyword evidence="11" id="KW-0969">Cilium</keyword>
<keyword evidence="3" id="KW-1003">Cell membrane</keyword>
<feature type="domain" description="OmpA-like" evidence="10">
    <location>
        <begin position="155"/>
        <end position="275"/>
    </location>
</feature>
<keyword evidence="5 9" id="KW-1133">Transmembrane helix</keyword>
<evidence type="ECO:0000313" key="12">
    <source>
        <dbReference type="Proteomes" id="UP001409585"/>
    </source>
</evidence>
<dbReference type="SUPFAM" id="SSF103088">
    <property type="entry name" value="OmpA-like"/>
    <property type="match status" value="1"/>
</dbReference>
<gene>
    <name evidence="11" type="primary">motD</name>
    <name evidence="11" type="ORF">GCM10025791_13240</name>
</gene>
<comment type="subcellular location">
    <subcellularLocation>
        <location evidence="1">Cell membrane</location>
        <topology evidence="1">Single-pass membrane protein</topology>
    </subcellularLocation>
</comment>
<feature type="region of interest" description="Disordered" evidence="8">
    <location>
        <begin position="87"/>
        <end position="126"/>
    </location>
</feature>
<feature type="transmembrane region" description="Helical" evidence="9">
    <location>
        <begin position="21"/>
        <end position="38"/>
    </location>
</feature>
<organism evidence="11 12">
    <name type="scientific">Halioxenophilus aromaticivorans</name>
    <dbReference type="NCBI Taxonomy" id="1306992"/>
    <lineage>
        <taxon>Bacteria</taxon>
        <taxon>Pseudomonadati</taxon>
        <taxon>Pseudomonadota</taxon>
        <taxon>Gammaproteobacteria</taxon>
        <taxon>Alteromonadales</taxon>
        <taxon>Alteromonadaceae</taxon>
        <taxon>Halioxenophilus</taxon>
    </lineage>
</organism>
<keyword evidence="6 7" id="KW-0472">Membrane</keyword>
<evidence type="ECO:0000256" key="7">
    <source>
        <dbReference type="PROSITE-ProRule" id="PRU00473"/>
    </source>
</evidence>
<dbReference type="PANTHER" id="PTHR30329:SF20">
    <property type="entry name" value="EXPORTED PROTEIN"/>
    <property type="match status" value="1"/>
</dbReference>
<dbReference type="InterPro" id="IPR006665">
    <property type="entry name" value="OmpA-like"/>
</dbReference>
<dbReference type="InterPro" id="IPR025713">
    <property type="entry name" value="MotB-like_N_dom"/>
</dbReference>
<accession>A0AAV3U070</accession>
<evidence type="ECO:0000256" key="5">
    <source>
        <dbReference type="ARBA" id="ARBA00022989"/>
    </source>
</evidence>
<feature type="compositionally biased region" description="Polar residues" evidence="8">
    <location>
        <begin position="335"/>
        <end position="346"/>
    </location>
</feature>
<dbReference type="PROSITE" id="PS51123">
    <property type="entry name" value="OMPA_2"/>
    <property type="match status" value="1"/>
</dbReference>
<keyword evidence="11" id="KW-0282">Flagellum</keyword>